<sequence>MIGLQTLNNAGKIKVYEIPGVEHTNQSLKYLQYTLSESVMIALNAVDCKTLTN</sequence>
<organism evidence="1">
    <name type="scientific">Amphimedon queenslandica</name>
    <name type="common">Sponge</name>
    <dbReference type="NCBI Taxonomy" id="400682"/>
    <lineage>
        <taxon>Eukaryota</taxon>
        <taxon>Metazoa</taxon>
        <taxon>Porifera</taxon>
        <taxon>Demospongiae</taxon>
        <taxon>Heteroscleromorpha</taxon>
        <taxon>Haplosclerida</taxon>
        <taxon>Niphatidae</taxon>
        <taxon>Amphimedon</taxon>
    </lineage>
</organism>
<protein>
    <submittedName>
        <fullName evidence="1">Uncharacterized protein</fullName>
    </submittedName>
</protein>
<evidence type="ECO:0000313" key="1">
    <source>
        <dbReference type="EnsemblMetazoa" id="Aqu2.1.08308_001"/>
    </source>
</evidence>
<reference evidence="1" key="1">
    <citation type="submission" date="2017-05" db="UniProtKB">
        <authorList>
            <consortium name="EnsemblMetazoa"/>
        </authorList>
    </citation>
    <scope>IDENTIFICATION</scope>
</reference>
<proteinExistence type="predicted"/>
<dbReference type="AlphaFoldDB" id="A0A1X7T263"/>
<name>A0A1X7T263_AMPQE</name>
<accession>A0A1X7T263</accession>
<dbReference type="InParanoid" id="A0A1X7T263"/>
<dbReference type="EnsemblMetazoa" id="Aqu2.1.08308_001">
    <property type="protein sequence ID" value="Aqu2.1.08308_001"/>
    <property type="gene ID" value="Aqu2.1.08308"/>
</dbReference>